<feature type="chain" id="PRO_5012227058" evidence="1">
    <location>
        <begin position="16"/>
        <end position="71"/>
    </location>
</feature>
<gene>
    <name evidence="2" type="ORF">LY89DRAFT_288604</name>
</gene>
<organism evidence="2 3">
    <name type="scientific">Mollisia scopiformis</name>
    <name type="common">Conifer needle endophyte fungus</name>
    <name type="synonym">Phialocephala scopiformis</name>
    <dbReference type="NCBI Taxonomy" id="149040"/>
    <lineage>
        <taxon>Eukaryota</taxon>
        <taxon>Fungi</taxon>
        <taxon>Dikarya</taxon>
        <taxon>Ascomycota</taxon>
        <taxon>Pezizomycotina</taxon>
        <taxon>Leotiomycetes</taxon>
        <taxon>Helotiales</taxon>
        <taxon>Mollisiaceae</taxon>
        <taxon>Mollisia</taxon>
    </lineage>
</organism>
<dbReference type="KEGG" id="psco:LY89DRAFT_288604"/>
<dbReference type="AlphaFoldDB" id="A0A132BAM9"/>
<name>A0A132BAM9_MOLSC</name>
<evidence type="ECO:0000256" key="1">
    <source>
        <dbReference type="SAM" id="SignalP"/>
    </source>
</evidence>
<reference evidence="2 3" key="1">
    <citation type="submission" date="2015-10" db="EMBL/GenBank/DDBJ databases">
        <title>Full genome of DAOMC 229536 Phialocephala scopiformis, a fungal endophyte of spruce producing the potent anti-insectan compound rugulosin.</title>
        <authorList>
            <consortium name="DOE Joint Genome Institute"/>
            <person name="Walker A.K."/>
            <person name="Frasz S.L."/>
            <person name="Seifert K.A."/>
            <person name="Miller J.D."/>
            <person name="Mondo S.J."/>
            <person name="Labutti K."/>
            <person name="Lipzen A."/>
            <person name="Dockter R."/>
            <person name="Kennedy M."/>
            <person name="Grigoriev I.V."/>
            <person name="Spatafora J.W."/>
        </authorList>
    </citation>
    <scope>NUCLEOTIDE SEQUENCE [LARGE SCALE GENOMIC DNA]</scope>
    <source>
        <strain evidence="2 3">CBS 120377</strain>
    </source>
</reference>
<protein>
    <submittedName>
        <fullName evidence="2">Uncharacterized protein</fullName>
    </submittedName>
</protein>
<dbReference type="GeneID" id="28816230"/>
<keyword evidence="3" id="KW-1185">Reference proteome</keyword>
<keyword evidence="1" id="KW-0732">Signal</keyword>
<evidence type="ECO:0000313" key="2">
    <source>
        <dbReference type="EMBL" id="KUJ09470.1"/>
    </source>
</evidence>
<accession>A0A132BAM9</accession>
<evidence type="ECO:0000313" key="3">
    <source>
        <dbReference type="Proteomes" id="UP000070700"/>
    </source>
</evidence>
<dbReference type="RefSeq" id="XP_018063825.1">
    <property type="nucleotide sequence ID" value="XM_018206504.1"/>
</dbReference>
<sequence>MPIAIFHFILQRVHAAPPGGSQTPLYWLCGLILQLYIHKSSAVQLATYRHVAQTHLHQKSAIRMPQDRSAR</sequence>
<dbReference type="InParanoid" id="A0A132BAM9"/>
<dbReference type="Proteomes" id="UP000070700">
    <property type="component" value="Unassembled WGS sequence"/>
</dbReference>
<dbReference type="EMBL" id="KQ947432">
    <property type="protein sequence ID" value="KUJ09470.1"/>
    <property type="molecule type" value="Genomic_DNA"/>
</dbReference>
<proteinExistence type="predicted"/>
<feature type="signal peptide" evidence="1">
    <location>
        <begin position="1"/>
        <end position="15"/>
    </location>
</feature>